<dbReference type="EMBL" id="BNDY01000020">
    <property type="protein sequence ID" value="GHI43412.1"/>
    <property type="molecule type" value="Genomic_DNA"/>
</dbReference>
<name>A0ABQ3R1N2_9ACTN</name>
<evidence type="ECO:0000313" key="4">
    <source>
        <dbReference type="Proteomes" id="UP001050808"/>
    </source>
</evidence>
<dbReference type="PROSITE" id="PS51257">
    <property type="entry name" value="PROKAR_LIPOPROTEIN"/>
    <property type="match status" value="1"/>
</dbReference>
<dbReference type="Gene3D" id="2.50.20.20">
    <property type="match status" value="1"/>
</dbReference>
<keyword evidence="4" id="KW-1185">Reference proteome</keyword>
<evidence type="ECO:0000256" key="1">
    <source>
        <dbReference type="SAM" id="MobiDB-lite"/>
    </source>
</evidence>
<feature type="chain" id="PRO_5045871599" evidence="2">
    <location>
        <begin position="30"/>
        <end position="313"/>
    </location>
</feature>
<gene>
    <name evidence="3" type="ORF">Sviol_78200</name>
</gene>
<feature type="signal peptide" evidence="2">
    <location>
        <begin position="1"/>
        <end position="29"/>
    </location>
</feature>
<accession>A0ABQ3R1N2</accession>
<feature type="region of interest" description="Disordered" evidence="1">
    <location>
        <begin position="35"/>
        <end position="54"/>
    </location>
</feature>
<sequence>MIKGGDKMSRSVKRAGISLAAVAVLVAGAAACQSGDSKKAADAPKRAAGQSSAGDARMALQAAYRKTSAAKSAKVTMKMSMPSAAGAGAGDMEMTGVQSWNPAAMDFTTSAAALKGKPGAPDKVRTVMVNNVMYMDLGAEAARSHDGKRWMKMDLGAFAKDAGGDAMAQQLTGGAQNQDPAQQLALLTDSPNVKHLGSEQIDGAPAEHYKGTLTLEEMVAGNQGLDGLSAQERQKFIDGMKTSGIKGYDTELWINKAGYPVQMNVGIDTPQGKISMSAHYSDYGTKNTVQAPSAGDTYDFTEMMKGLDKGDAA</sequence>
<organism evidence="3 4">
    <name type="scientific">Streptomyces violascens</name>
    <dbReference type="NCBI Taxonomy" id="67381"/>
    <lineage>
        <taxon>Bacteria</taxon>
        <taxon>Bacillati</taxon>
        <taxon>Actinomycetota</taxon>
        <taxon>Actinomycetes</taxon>
        <taxon>Kitasatosporales</taxon>
        <taxon>Streptomycetaceae</taxon>
        <taxon>Streptomyces</taxon>
    </lineage>
</organism>
<keyword evidence="3" id="KW-0449">Lipoprotein</keyword>
<keyword evidence="2" id="KW-0732">Signal</keyword>
<protein>
    <submittedName>
        <fullName evidence="3">Lipoprotein</fullName>
    </submittedName>
</protein>
<proteinExistence type="predicted"/>
<feature type="compositionally biased region" description="Basic and acidic residues" evidence="1">
    <location>
        <begin position="36"/>
        <end position="45"/>
    </location>
</feature>
<comment type="caution">
    <text evidence="3">The sequence shown here is derived from an EMBL/GenBank/DDBJ whole genome shotgun (WGS) entry which is preliminary data.</text>
</comment>
<dbReference type="InterPro" id="IPR029046">
    <property type="entry name" value="LolA/LolB/LppX"/>
</dbReference>
<reference evidence="3" key="1">
    <citation type="submission" date="2024-05" db="EMBL/GenBank/DDBJ databases">
        <title>Whole genome shotgun sequence of Streptomyces violascens NBRC 12920.</title>
        <authorList>
            <person name="Komaki H."/>
            <person name="Tamura T."/>
        </authorList>
    </citation>
    <scope>NUCLEOTIDE SEQUENCE</scope>
    <source>
        <strain evidence="3">NBRC 12920</strain>
    </source>
</reference>
<evidence type="ECO:0000256" key="2">
    <source>
        <dbReference type="SAM" id="SignalP"/>
    </source>
</evidence>
<evidence type="ECO:0000313" key="3">
    <source>
        <dbReference type="EMBL" id="GHI43412.1"/>
    </source>
</evidence>
<dbReference type="SUPFAM" id="SSF89392">
    <property type="entry name" value="Prokaryotic lipoproteins and lipoprotein localization factors"/>
    <property type="match status" value="1"/>
</dbReference>
<dbReference type="Proteomes" id="UP001050808">
    <property type="component" value="Unassembled WGS sequence"/>
</dbReference>